<evidence type="ECO:0000313" key="2">
    <source>
        <dbReference type="EMBL" id="MFD0316264.1"/>
    </source>
</evidence>
<keyword evidence="3" id="KW-1185">Reference proteome</keyword>
<sequence length="153" mass="15802">MSHPVLALGTAVLTLAGSVWYVPAVADLRAGADRPRARRTSATACVTGWGTAALVAVLLLLAPDWRLPATAAGAGAVASAALWAGAAVEHRRLRRETARAWAQLSRGRRNLDAERLRGRRRSAAVLAVALAAAVTTATVLLTTTPAGGLLALR</sequence>
<evidence type="ECO:0000313" key="3">
    <source>
        <dbReference type="Proteomes" id="UP001597023"/>
    </source>
</evidence>
<keyword evidence="1" id="KW-0472">Membrane</keyword>
<accession>A0ABW2WC26</accession>
<feature type="transmembrane region" description="Helical" evidence="1">
    <location>
        <begin position="6"/>
        <end position="28"/>
    </location>
</feature>
<name>A0ABW2WC26_9ACTN</name>
<gene>
    <name evidence="2" type="ORF">ACFQZ6_18995</name>
</gene>
<feature type="transmembrane region" description="Helical" evidence="1">
    <location>
        <begin position="67"/>
        <end position="88"/>
    </location>
</feature>
<feature type="transmembrane region" description="Helical" evidence="1">
    <location>
        <begin position="123"/>
        <end position="143"/>
    </location>
</feature>
<protein>
    <recommendedName>
        <fullName evidence="4">DUF1772 domain-containing protein</fullName>
    </recommendedName>
</protein>
<reference evidence="3" key="1">
    <citation type="journal article" date="2019" name="Int. J. Syst. Evol. Microbiol.">
        <title>The Global Catalogue of Microorganisms (GCM) 10K type strain sequencing project: providing services to taxonomists for standard genome sequencing and annotation.</title>
        <authorList>
            <consortium name="The Broad Institute Genomics Platform"/>
            <consortium name="The Broad Institute Genome Sequencing Center for Infectious Disease"/>
            <person name="Wu L."/>
            <person name="Ma J."/>
        </authorList>
    </citation>
    <scope>NUCLEOTIDE SEQUENCE [LARGE SCALE GENOMIC DNA]</scope>
    <source>
        <strain evidence="3">CGMCC 4.7400</strain>
    </source>
</reference>
<organism evidence="2 3">
    <name type="scientific">Streptomyces flavalbus</name>
    <dbReference type="NCBI Taxonomy" id="2665155"/>
    <lineage>
        <taxon>Bacteria</taxon>
        <taxon>Bacillati</taxon>
        <taxon>Actinomycetota</taxon>
        <taxon>Actinomycetes</taxon>
        <taxon>Kitasatosporales</taxon>
        <taxon>Streptomycetaceae</taxon>
        <taxon>Streptomyces</taxon>
    </lineage>
</organism>
<dbReference type="RefSeq" id="WP_381610714.1">
    <property type="nucleotide sequence ID" value="NZ_JBHTEB010000001.1"/>
</dbReference>
<dbReference type="EMBL" id="JBHTEB010000001">
    <property type="protein sequence ID" value="MFD0316264.1"/>
    <property type="molecule type" value="Genomic_DNA"/>
</dbReference>
<comment type="caution">
    <text evidence="2">The sequence shown here is derived from an EMBL/GenBank/DDBJ whole genome shotgun (WGS) entry which is preliminary data.</text>
</comment>
<proteinExistence type="predicted"/>
<keyword evidence="1" id="KW-0812">Transmembrane</keyword>
<evidence type="ECO:0008006" key="4">
    <source>
        <dbReference type="Google" id="ProtNLM"/>
    </source>
</evidence>
<dbReference type="Proteomes" id="UP001597023">
    <property type="component" value="Unassembled WGS sequence"/>
</dbReference>
<feature type="transmembrane region" description="Helical" evidence="1">
    <location>
        <begin position="40"/>
        <end position="61"/>
    </location>
</feature>
<evidence type="ECO:0000256" key="1">
    <source>
        <dbReference type="SAM" id="Phobius"/>
    </source>
</evidence>
<keyword evidence="1" id="KW-1133">Transmembrane helix</keyword>